<name>A0A9E7IB55_9LILI</name>
<dbReference type="PANTHER" id="PTHR13182">
    <property type="entry name" value="ZINC FINGER PROTEIN 622"/>
    <property type="match status" value="1"/>
</dbReference>
<gene>
    <name evidence="2" type="ORF">MUK42_25421</name>
</gene>
<dbReference type="GO" id="GO:0030687">
    <property type="term" value="C:preribosome, large subunit precursor"/>
    <property type="evidence" value="ECO:0007669"/>
    <property type="project" value="TreeGrafter"/>
</dbReference>
<dbReference type="Pfam" id="PF12756">
    <property type="entry name" value="zf-C2H2_2"/>
    <property type="match status" value="1"/>
</dbReference>
<dbReference type="GO" id="GO:0042273">
    <property type="term" value="P:ribosomal large subunit biogenesis"/>
    <property type="evidence" value="ECO:0007669"/>
    <property type="project" value="TreeGrafter"/>
</dbReference>
<evidence type="ECO:0000313" key="3">
    <source>
        <dbReference type="Proteomes" id="UP001055439"/>
    </source>
</evidence>
<dbReference type="PANTHER" id="PTHR13182:SF8">
    <property type="entry name" value="CYTOPLASMIC 60S SUBUNIT BIOGENESIS FACTOR ZNF622"/>
    <property type="match status" value="1"/>
</dbReference>
<dbReference type="InterPro" id="IPR040025">
    <property type="entry name" value="Znf622/Rei1/Reh1"/>
</dbReference>
<protein>
    <recommendedName>
        <fullName evidence="1">C2H2-type domain-containing protein</fullName>
    </recommendedName>
</protein>
<dbReference type="InterPro" id="IPR013087">
    <property type="entry name" value="Znf_C2H2_type"/>
</dbReference>
<organism evidence="2 3">
    <name type="scientific">Musa troglodytarum</name>
    <name type="common">fe'i banana</name>
    <dbReference type="NCBI Taxonomy" id="320322"/>
    <lineage>
        <taxon>Eukaryota</taxon>
        <taxon>Viridiplantae</taxon>
        <taxon>Streptophyta</taxon>
        <taxon>Embryophyta</taxon>
        <taxon>Tracheophyta</taxon>
        <taxon>Spermatophyta</taxon>
        <taxon>Magnoliopsida</taxon>
        <taxon>Liliopsida</taxon>
        <taxon>Zingiberales</taxon>
        <taxon>Musaceae</taxon>
        <taxon>Musa</taxon>
    </lineage>
</organism>
<reference evidence="2" key="1">
    <citation type="submission" date="2022-05" db="EMBL/GenBank/DDBJ databases">
        <title>The Musa troglodytarum L. genome provides insights into the mechanism of non-climacteric behaviour and enrichment of carotenoids.</title>
        <authorList>
            <person name="Wang J."/>
        </authorList>
    </citation>
    <scope>NUCLEOTIDE SEQUENCE</scope>
    <source>
        <tissue evidence="2">Leaf</tissue>
    </source>
</reference>
<dbReference type="InterPro" id="IPR041661">
    <property type="entry name" value="ZN622/Rei1/Reh1_Znf-C2H2"/>
</dbReference>
<proteinExistence type="predicted"/>
<evidence type="ECO:0000313" key="2">
    <source>
        <dbReference type="EMBL" id="URE49530.1"/>
    </source>
</evidence>
<keyword evidence="3" id="KW-1185">Reference proteome</keyword>
<dbReference type="EMBL" id="CP097511">
    <property type="protein sequence ID" value="URE49530.1"/>
    <property type="molecule type" value="Genomic_DNA"/>
</dbReference>
<dbReference type="Proteomes" id="UP001055439">
    <property type="component" value="Chromosome 9"/>
</dbReference>
<dbReference type="OrthoDB" id="19329at2759"/>
<evidence type="ECO:0000259" key="1">
    <source>
        <dbReference type="PROSITE" id="PS00028"/>
    </source>
</evidence>
<dbReference type="AlphaFoldDB" id="A0A9E7IB55"/>
<feature type="domain" description="C2H2-type" evidence="1">
    <location>
        <begin position="6"/>
        <end position="28"/>
    </location>
</feature>
<sequence>MAVPACGSCNNEFEAEAQQKLHRRSQWHRYNLKRKSVTGVGSFGLGITTIKPLAESEESEVGWIEVHPNDKLDVACEYLSNLHVGEDDAPSDEQNDDIDKVVDLDASCCFICDFKSKGISRARTVMIDAHPFQSLEAVRKHMIAKGHCKLRYGDGGDDEDSDLEDFYDYSSSYVDEDGKQLVISDDMSNNVELGSGGPELIIRRKTENGRMDLATVQLKEKIVRMRVLREMNRHRVEAMCSKIGMKRNIIRDLPRNVSPRFVSGDSKSWTAEFLLGKSTV</sequence>
<accession>A0A9E7IB55</accession>
<dbReference type="PROSITE" id="PS00028">
    <property type="entry name" value="ZINC_FINGER_C2H2_1"/>
    <property type="match status" value="1"/>
</dbReference>